<protein>
    <submittedName>
        <fullName evidence="1">Uncharacterized protein</fullName>
    </submittedName>
</protein>
<dbReference type="EMBL" id="JASPKY010000205">
    <property type="protein sequence ID" value="KAK9720945.1"/>
    <property type="molecule type" value="Genomic_DNA"/>
</dbReference>
<dbReference type="Proteomes" id="UP001458880">
    <property type="component" value="Unassembled WGS sequence"/>
</dbReference>
<comment type="caution">
    <text evidence="1">The sequence shown here is derived from an EMBL/GenBank/DDBJ whole genome shotgun (WGS) entry which is preliminary data.</text>
</comment>
<sequence length="134" mass="15392">MSIAGTYVHYHTINPEEFLKAVGNHLSRENIIGFTTTVSTLRWSVRDDVYTLSATIGPFWERRIKFRIGVPFIEGEGEVITIAERYDNVFLLTSITMCGRIIRRAYAFDDCEVVVILDLGNGKLGKRYYKKTYT</sequence>
<reference evidence="1 2" key="1">
    <citation type="journal article" date="2024" name="BMC Genomics">
        <title>De novo assembly and annotation of Popillia japonica's genome with initial clues to its potential as an invasive pest.</title>
        <authorList>
            <person name="Cucini C."/>
            <person name="Boschi S."/>
            <person name="Funari R."/>
            <person name="Cardaioli E."/>
            <person name="Iannotti N."/>
            <person name="Marturano G."/>
            <person name="Paoli F."/>
            <person name="Bruttini M."/>
            <person name="Carapelli A."/>
            <person name="Frati F."/>
            <person name="Nardi F."/>
        </authorList>
    </citation>
    <scope>NUCLEOTIDE SEQUENCE [LARGE SCALE GENOMIC DNA]</scope>
    <source>
        <strain evidence="1">DMR45628</strain>
    </source>
</reference>
<keyword evidence="2" id="KW-1185">Reference proteome</keyword>
<dbReference type="SUPFAM" id="SSF50814">
    <property type="entry name" value="Lipocalins"/>
    <property type="match status" value="1"/>
</dbReference>
<gene>
    <name evidence="1" type="ORF">QE152_g21791</name>
</gene>
<evidence type="ECO:0000313" key="1">
    <source>
        <dbReference type="EMBL" id="KAK9720945.1"/>
    </source>
</evidence>
<proteinExistence type="predicted"/>
<dbReference type="Gene3D" id="2.40.128.20">
    <property type="match status" value="1"/>
</dbReference>
<evidence type="ECO:0000313" key="2">
    <source>
        <dbReference type="Proteomes" id="UP001458880"/>
    </source>
</evidence>
<accession>A0AAW1KNX0</accession>
<dbReference type="InterPro" id="IPR012674">
    <property type="entry name" value="Calycin"/>
</dbReference>
<dbReference type="AlphaFoldDB" id="A0AAW1KNX0"/>
<organism evidence="1 2">
    <name type="scientific">Popillia japonica</name>
    <name type="common">Japanese beetle</name>
    <dbReference type="NCBI Taxonomy" id="7064"/>
    <lineage>
        <taxon>Eukaryota</taxon>
        <taxon>Metazoa</taxon>
        <taxon>Ecdysozoa</taxon>
        <taxon>Arthropoda</taxon>
        <taxon>Hexapoda</taxon>
        <taxon>Insecta</taxon>
        <taxon>Pterygota</taxon>
        <taxon>Neoptera</taxon>
        <taxon>Endopterygota</taxon>
        <taxon>Coleoptera</taxon>
        <taxon>Polyphaga</taxon>
        <taxon>Scarabaeiformia</taxon>
        <taxon>Scarabaeidae</taxon>
        <taxon>Rutelinae</taxon>
        <taxon>Popillia</taxon>
    </lineage>
</organism>
<name>A0AAW1KNX0_POPJA</name>